<keyword evidence="1" id="KW-0472">Membrane</keyword>
<reference evidence="2" key="1">
    <citation type="submission" date="2023-06" db="EMBL/GenBank/DDBJ databases">
        <authorList>
            <person name="Kurt Z."/>
        </authorList>
    </citation>
    <scope>NUCLEOTIDE SEQUENCE</scope>
</reference>
<evidence type="ECO:0000313" key="4">
    <source>
        <dbReference type="Proteomes" id="UP001642409"/>
    </source>
</evidence>
<keyword evidence="4" id="KW-1185">Reference proteome</keyword>
<keyword evidence="1" id="KW-1133">Transmembrane helix</keyword>
<evidence type="ECO:0000256" key="1">
    <source>
        <dbReference type="SAM" id="Phobius"/>
    </source>
</evidence>
<evidence type="ECO:0000313" key="3">
    <source>
        <dbReference type="EMBL" id="CAL6023267.1"/>
    </source>
</evidence>
<feature type="transmembrane region" description="Helical" evidence="1">
    <location>
        <begin position="104"/>
        <end position="124"/>
    </location>
</feature>
<dbReference type="Proteomes" id="UP001642409">
    <property type="component" value="Unassembled WGS sequence"/>
</dbReference>
<reference evidence="3 4" key="2">
    <citation type="submission" date="2024-07" db="EMBL/GenBank/DDBJ databases">
        <authorList>
            <person name="Akdeniz Z."/>
        </authorList>
    </citation>
    <scope>NUCLEOTIDE SEQUENCE [LARGE SCALE GENOMIC DNA]</scope>
</reference>
<dbReference type="EMBL" id="CATOUU010000302">
    <property type="protein sequence ID" value="CAI9924036.1"/>
    <property type="molecule type" value="Genomic_DNA"/>
</dbReference>
<protein>
    <submittedName>
        <fullName evidence="3">Hypothetical_protein</fullName>
    </submittedName>
</protein>
<comment type="caution">
    <text evidence="2">The sequence shown here is derived from an EMBL/GenBank/DDBJ whole genome shotgun (WGS) entry which is preliminary data.</text>
</comment>
<feature type="transmembrane region" description="Helical" evidence="1">
    <location>
        <begin position="79"/>
        <end position="98"/>
    </location>
</feature>
<proteinExistence type="predicted"/>
<sequence length="139" mass="16671">MTHCNLNNSQISGFNRQLVKQYQYINYFRFYYFKKRIWIFSSVGFELSHRRIQHIVDFNENGKNDTYQLKKILQILHQILSFVLLQPVFLLLLLTTTFTCATTLTVTFTITLAQTFINFFFLSYDENYVMTGFLPYVAW</sequence>
<name>A0AA86NSG6_9EUKA</name>
<gene>
    <name evidence="2" type="ORF">HINF_LOCUS11681</name>
    <name evidence="3" type="ORF">HINF_LOCUS29049</name>
</gene>
<accession>A0AA86NSG6</accession>
<evidence type="ECO:0000313" key="2">
    <source>
        <dbReference type="EMBL" id="CAI9924036.1"/>
    </source>
</evidence>
<keyword evidence="1" id="KW-0812">Transmembrane</keyword>
<dbReference type="EMBL" id="CAXDID020000093">
    <property type="protein sequence ID" value="CAL6023267.1"/>
    <property type="molecule type" value="Genomic_DNA"/>
</dbReference>
<organism evidence="2">
    <name type="scientific">Hexamita inflata</name>
    <dbReference type="NCBI Taxonomy" id="28002"/>
    <lineage>
        <taxon>Eukaryota</taxon>
        <taxon>Metamonada</taxon>
        <taxon>Diplomonadida</taxon>
        <taxon>Hexamitidae</taxon>
        <taxon>Hexamitinae</taxon>
        <taxon>Hexamita</taxon>
    </lineage>
</organism>
<dbReference type="AlphaFoldDB" id="A0AA86NSG6"/>